<dbReference type="Proteomes" id="UP000018144">
    <property type="component" value="Unassembled WGS sequence"/>
</dbReference>
<evidence type="ECO:0000313" key="2">
    <source>
        <dbReference type="Proteomes" id="UP000018144"/>
    </source>
</evidence>
<keyword evidence="2" id="KW-1185">Reference proteome</keyword>
<dbReference type="EMBL" id="HF935596">
    <property type="protein sequence ID" value="CCX31390.1"/>
    <property type="molecule type" value="Genomic_DNA"/>
</dbReference>
<protein>
    <submittedName>
        <fullName evidence="1">Uncharacterized protein</fullName>
    </submittedName>
</protein>
<gene>
    <name evidence="1" type="ORF">PCON_10737</name>
</gene>
<dbReference type="AlphaFoldDB" id="U4LPZ0"/>
<accession>U4LPZ0</accession>
<sequence>MPTFTKESPRSSYASVSLSQQSQAQVIACPVPTLPLVHHPGMSGAATIPKCRGFVGSLGYGLT</sequence>
<reference evidence="1 2" key="1">
    <citation type="journal article" date="2013" name="PLoS Genet.">
        <title>The genome and development-dependent transcriptomes of Pyronema confluens: a window into fungal evolution.</title>
        <authorList>
            <person name="Traeger S."/>
            <person name="Altegoer F."/>
            <person name="Freitag M."/>
            <person name="Gabaldon T."/>
            <person name="Kempken F."/>
            <person name="Kumar A."/>
            <person name="Marcet-Houben M."/>
            <person name="Poggeler S."/>
            <person name="Stajich J.E."/>
            <person name="Nowrousian M."/>
        </authorList>
    </citation>
    <scope>NUCLEOTIDE SEQUENCE [LARGE SCALE GENOMIC DNA]</scope>
    <source>
        <strain evidence="2">CBS 100304</strain>
        <tissue evidence="1">Vegetative mycelium</tissue>
    </source>
</reference>
<proteinExistence type="predicted"/>
<organism evidence="1 2">
    <name type="scientific">Pyronema omphalodes (strain CBS 100304)</name>
    <name type="common">Pyronema confluens</name>
    <dbReference type="NCBI Taxonomy" id="1076935"/>
    <lineage>
        <taxon>Eukaryota</taxon>
        <taxon>Fungi</taxon>
        <taxon>Dikarya</taxon>
        <taxon>Ascomycota</taxon>
        <taxon>Pezizomycotina</taxon>
        <taxon>Pezizomycetes</taxon>
        <taxon>Pezizales</taxon>
        <taxon>Pyronemataceae</taxon>
        <taxon>Pyronema</taxon>
    </lineage>
</organism>
<evidence type="ECO:0000313" key="1">
    <source>
        <dbReference type="EMBL" id="CCX31390.1"/>
    </source>
</evidence>
<name>U4LPZ0_PYROM</name>